<gene>
    <name evidence="2" type="ORF">ATANTOWER_007878</name>
</gene>
<feature type="compositionally biased region" description="Polar residues" evidence="1">
    <location>
        <begin position="8"/>
        <end position="23"/>
    </location>
</feature>
<accession>A0ABU7CFU6</accession>
<dbReference type="EMBL" id="JAHUTI010090436">
    <property type="protein sequence ID" value="MED6261638.1"/>
    <property type="molecule type" value="Genomic_DNA"/>
</dbReference>
<evidence type="ECO:0000313" key="3">
    <source>
        <dbReference type="Proteomes" id="UP001345963"/>
    </source>
</evidence>
<feature type="compositionally biased region" description="Polar residues" evidence="1">
    <location>
        <begin position="65"/>
        <end position="80"/>
    </location>
</feature>
<dbReference type="Proteomes" id="UP001345963">
    <property type="component" value="Unassembled WGS sequence"/>
</dbReference>
<feature type="compositionally biased region" description="Basic residues" evidence="1">
    <location>
        <begin position="46"/>
        <end position="60"/>
    </location>
</feature>
<proteinExistence type="predicted"/>
<name>A0ABU7CFU6_9TELE</name>
<reference evidence="2 3" key="1">
    <citation type="submission" date="2021-07" db="EMBL/GenBank/DDBJ databases">
        <authorList>
            <person name="Palmer J.M."/>
        </authorList>
    </citation>
    <scope>NUCLEOTIDE SEQUENCE [LARGE SCALE GENOMIC DNA]</scope>
    <source>
        <strain evidence="2 3">AT_MEX2019</strain>
        <tissue evidence="2">Muscle</tissue>
    </source>
</reference>
<comment type="caution">
    <text evidence="2">The sequence shown here is derived from an EMBL/GenBank/DDBJ whole genome shotgun (WGS) entry which is preliminary data.</text>
</comment>
<evidence type="ECO:0000313" key="2">
    <source>
        <dbReference type="EMBL" id="MED6261638.1"/>
    </source>
</evidence>
<organism evidence="2 3">
    <name type="scientific">Ataeniobius toweri</name>
    <dbReference type="NCBI Taxonomy" id="208326"/>
    <lineage>
        <taxon>Eukaryota</taxon>
        <taxon>Metazoa</taxon>
        <taxon>Chordata</taxon>
        <taxon>Craniata</taxon>
        <taxon>Vertebrata</taxon>
        <taxon>Euteleostomi</taxon>
        <taxon>Actinopterygii</taxon>
        <taxon>Neopterygii</taxon>
        <taxon>Teleostei</taxon>
        <taxon>Neoteleostei</taxon>
        <taxon>Acanthomorphata</taxon>
        <taxon>Ovalentaria</taxon>
        <taxon>Atherinomorphae</taxon>
        <taxon>Cyprinodontiformes</taxon>
        <taxon>Goodeidae</taxon>
        <taxon>Ataeniobius</taxon>
    </lineage>
</organism>
<feature type="region of interest" description="Disordered" evidence="1">
    <location>
        <begin position="41"/>
        <end position="99"/>
    </location>
</feature>
<protein>
    <submittedName>
        <fullName evidence="2">Uncharacterized protein</fullName>
    </submittedName>
</protein>
<sequence>MVRGALETISSRESPFQSCLQPSRSRTTSWEHLSIAHLSVHPPTRTLKHNRATPGSHRRNERTVLHSTLSDSLPQQASITQHHDDPDPVGSSSRGLNPNCLHNQTVKTLSCPVLVVV</sequence>
<feature type="compositionally biased region" description="Polar residues" evidence="1">
    <location>
        <begin position="90"/>
        <end position="99"/>
    </location>
</feature>
<keyword evidence="3" id="KW-1185">Reference proteome</keyword>
<evidence type="ECO:0000256" key="1">
    <source>
        <dbReference type="SAM" id="MobiDB-lite"/>
    </source>
</evidence>
<feature type="region of interest" description="Disordered" evidence="1">
    <location>
        <begin position="1"/>
        <end position="23"/>
    </location>
</feature>